<sequence length="982" mass="112047">MTDINSRFICKGPIHKLLNHLATTYKYTDPSKGCSESQKGKKIRPQNCLAYFANISCPSSLYDLTFEPSKTYVEFKEISWFLLLIFQDWGRLLTFVEKSVQKLWRENAANRSLHHSVDDMVCGNEVKEGDDITSAKEGLFAAQLPENSAFAPFLHGNQNRQPSCYLGSSSFDMLTKEVNHILSSEYVEVPSREFCMNGSEFKEKQDDESTICQSDYSFQLWDNSFCKRTPKVTKERDSTLLESDVSFLCSNDIKDMISDTEKFCDQMEGFIVSSDRQCVTPEIGLRARNGYVENFLSSQYQELSNEIEDEKRNRKPFLRSCSSQRSQPLDRAWSIKHEGSEYPVDSYYGKRRRVCAGEIFDHPEADFSNQTFDAFPQTLWQDKGLCIQKFPSHPVRVNASVDFDVSSGASMKPSLHHADPLSGERGIASSSSEWFSAIPDALCEATAWDDRDFNYDNAHKGSVNLDTRPSDWDFADRMKSDLKFEDEIALQDCSQENCISSRKQSLLDFNDYAYSSEDMCGFVQGHLEDELYLEHPDRSIGEKDRLPVNKYSEGHKRNDTFENRGRYSRHQYVQNDYVPRKQCRRSYSAPPFHRPKRKFISLNFHLKEEGKPCAQRFLENNHGTEAKKLFHPSHQEDLLLGTRADVMSQSNVMLEIRDIPKDTKFDHSGYLKASDSPIEGFLPKGIEEKKDSATKWRDGLEQIAYKKMSCERDNQRKILDINSGFLHLASHSLVPESIPMNFLEGAKVLQQVDKKFIPIVSGQTLAIIDQHAADERIRLEELRQKVKAKTITYLNAEKELILPEMGYQLLQNYAEQVKDWGWLCNIQAQGSGTFKKNLNILHRQPTVVILLAVPCILGVNLSDEDLLEFLQQLAETDGSSTIPPSVLRVLNFKACRGAIMFGDSLLHSECALIVEELKKTSLCFQCAHGRPTTAPLVNLEALHKQIARLGKSSKTSNDSWHGLRRQAISLERTAQRLHSARA</sequence>
<dbReference type="PANTHER" id="PTHR10073:SF47">
    <property type="entry name" value="DNA MISMATCH REPAIR PROTEIN MLH3"/>
    <property type="match status" value="1"/>
</dbReference>
<dbReference type="SUPFAM" id="SSF118116">
    <property type="entry name" value="DNA mismatch repair protein MutL"/>
    <property type="match status" value="1"/>
</dbReference>
<dbReference type="InterPro" id="IPR037198">
    <property type="entry name" value="MutL_C_sf"/>
</dbReference>
<dbReference type="Gene3D" id="3.30.230.10">
    <property type="match status" value="1"/>
</dbReference>
<dbReference type="EMBL" id="JAKUCV010003701">
    <property type="protein sequence ID" value="KAJ4837932.1"/>
    <property type="molecule type" value="Genomic_DNA"/>
</dbReference>
<reference evidence="2" key="1">
    <citation type="submission" date="2022-02" db="EMBL/GenBank/DDBJ databases">
        <authorList>
            <person name="Henning P.M."/>
            <person name="McCubbin A.G."/>
            <person name="Shore J.S."/>
        </authorList>
    </citation>
    <scope>NUCLEOTIDE SEQUENCE</scope>
    <source>
        <strain evidence="2">F60SS</strain>
        <tissue evidence="2">Leaves</tissue>
    </source>
</reference>
<dbReference type="Gene3D" id="3.30.1540.20">
    <property type="entry name" value="MutL, C-terminal domain, dimerisation subdomain"/>
    <property type="match status" value="2"/>
</dbReference>
<evidence type="ECO:0000259" key="1">
    <source>
        <dbReference type="SMART" id="SM00853"/>
    </source>
</evidence>
<proteinExistence type="predicted"/>
<dbReference type="InterPro" id="IPR038973">
    <property type="entry name" value="MutL/Mlh/Pms-like"/>
</dbReference>
<dbReference type="Pfam" id="PF08676">
    <property type="entry name" value="MutL_C"/>
    <property type="match status" value="1"/>
</dbReference>
<dbReference type="OrthoDB" id="429932at2759"/>
<dbReference type="PANTHER" id="PTHR10073">
    <property type="entry name" value="DNA MISMATCH REPAIR PROTEIN MLH, PMS, MUTL"/>
    <property type="match status" value="1"/>
</dbReference>
<dbReference type="GO" id="GO:0032300">
    <property type="term" value="C:mismatch repair complex"/>
    <property type="evidence" value="ECO:0007669"/>
    <property type="project" value="InterPro"/>
</dbReference>
<dbReference type="SMART" id="SM00853">
    <property type="entry name" value="MutL_C"/>
    <property type="match status" value="1"/>
</dbReference>
<dbReference type="InterPro" id="IPR014790">
    <property type="entry name" value="MutL_C"/>
</dbReference>
<dbReference type="Proteomes" id="UP001141552">
    <property type="component" value="Unassembled WGS sequence"/>
</dbReference>
<evidence type="ECO:0000313" key="2">
    <source>
        <dbReference type="EMBL" id="KAJ4837932.1"/>
    </source>
</evidence>
<name>A0A9Q0JE62_9ROSI</name>
<gene>
    <name evidence="2" type="ORF">Tsubulata_022525</name>
</gene>
<dbReference type="GO" id="GO:0140664">
    <property type="term" value="F:ATP-dependent DNA damage sensor activity"/>
    <property type="evidence" value="ECO:0007669"/>
    <property type="project" value="InterPro"/>
</dbReference>
<dbReference type="InterPro" id="IPR042120">
    <property type="entry name" value="MutL_C_dimsub"/>
</dbReference>
<dbReference type="InterPro" id="IPR014721">
    <property type="entry name" value="Ribsml_uS5_D2-typ_fold_subgr"/>
</dbReference>
<dbReference type="GO" id="GO:0006298">
    <property type="term" value="P:mismatch repair"/>
    <property type="evidence" value="ECO:0007669"/>
    <property type="project" value="InterPro"/>
</dbReference>
<keyword evidence="3" id="KW-1185">Reference proteome</keyword>
<feature type="domain" description="MutL C-terminal dimerisation" evidence="1">
    <location>
        <begin position="748"/>
        <end position="905"/>
    </location>
</feature>
<dbReference type="AlphaFoldDB" id="A0A9Q0JE62"/>
<organism evidence="2 3">
    <name type="scientific">Turnera subulata</name>
    <dbReference type="NCBI Taxonomy" id="218843"/>
    <lineage>
        <taxon>Eukaryota</taxon>
        <taxon>Viridiplantae</taxon>
        <taxon>Streptophyta</taxon>
        <taxon>Embryophyta</taxon>
        <taxon>Tracheophyta</taxon>
        <taxon>Spermatophyta</taxon>
        <taxon>Magnoliopsida</taxon>
        <taxon>eudicotyledons</taxon>
        <taxon>Gunneridae</taxon>
        <taxon>Pentapetalae</taxon>
        <taxon>rosids</taxon>
        <taxon>fabids</taxon>
        <taxon>Malpighiales</taxon>
        <taxon>Passifloraceae</taxon>
        <taxon>Turnera</taxon>
    </lineage>
</organism>
<protein>
    <recommendedName>
        <fullName evidence="1">MutL C-terminal dimerisation domain-containing protein</fullName>
    </recommendedName>
</protein>
<reference evidence="2" key="2">
    <citation type="journal article" date="2023" name="Plants (Basel)">
        <title>Annotation of the Turnera subulata (Passifloraceae) Draft Genome Reveals the S-Locus Evolved after the Divergence of Turneroideae from Passifloroideae in a Stepwise Manner.</title>
        <authorList>
            <person name="Henning P.M."/>
            <person name="Roalson E.H."/>
            <person name="Mir W."/>
            <person name="McCubbin A.G."/>
            <person name="Shore J.S."/>
        </authorList>
    </citation>
    <scope>NUCLEOTIDE SEQUENCE</scope>
    <source>
        <strain evidence="2">F60SS</strain>
    </source>
</reference>
<comment type="caution">
    <text evidence="2">The sequence shown here is derived from an EMBL/GenBank/DDBJ whole genome shotgun (WGS) entry which is preliminary data.</text>
</comment>
<dbReference type="GO" id="GO:0016887">
    <property type="term" value="F:ATP hydrolysis activity"/>
    <property type="evidence" value="ECO:0007669"/>
    <property type="project" value="InterPro"/>
</dbReference>
<accession>A0A9Q0JE62</accession>
<evidence type="ECO:0000313" key="3">
    <source>
        <dbReference type="Proteomes" id="UP001141552"/>
    </source>
</evidence>
<dbReference type="GO" id="GO:0005524">
    <property type="term" value="F:ATP binding"/>
    <property type="evidence" value="ECO:0007669"/>
    <property type="project" value="InterPro"/>
</dbReference>